<evidence type="ECO:0000313" key="3">
    <source>
        <dbReference type="Proteomes" id="UP000054560"/>
    </source>
</evidence>
<feature type="compositionally biased region" description="Low complexity" evidence="1">
    <location>
        <begin position="40"/>
        <end position="71"/>
    </location>
</feature>
<feature type="region of interest" description="Disordered" evidence="1">
    <location>
        <begin position="31"/>
        <end position="105"/>
    </location>
</feature>
<dbReference type="AlphaFoldDB" id="A0A0L0FCX7"/>
<keyword evidence="3" id="KW-1185">Reference proteome</keyword>
<proteinExistence type="predicted"/>
<gene>
    <name evidence="2" type="ORF">SARC_13108</name>
</gene>
<dbReference type="Proteomes" id="UP000054560">
    <property type="component" value="Unassembled WGS sequence"/>
</dbReference>
<feature type="compositionally biased region" description="Low complexity" evidence="1">
    <location>
        <begin position="96"/>
        <end position="105"/>
    </location>
</feature>
<dbReference type="GeneID" id="25913612"/>
<sequence length="135" mass="15186">MCIEGNRYKQKVYYKMNNIGGNGRLGGDMNHTYPNTNNDANAQQNPYIQQQQQQQYMNHAQHNQQHAMPQQTMSNMHTGQPPVRRENTGDNGYITSTNSNNSLNPNMASVNANSIPRSPHMGAMPTSPMTYDANQ</sequence>
<evidence type="ECO:0000313" key="2">
    <source>
        <dbReference type="EMBL" id="KNC74341.1"/>
    </source>
</evidence>
<feature type="non-terminal residue" evidence="2">
    <location>
        <position position="135"/>
    </location>
</feature>
<evidence type="ECO:0000256" key="1">
    <source>
        <dbReference type="SAM" id="MobiDB-lite"/>
    </source>
</evidence>
<organism evidence="2 3">
    <name type="scientific">Sphaeroforma arctica JP610</name>
    <dbReference type="NCBI Taxonomy" id="667725"/>
    <lineage>
        <taxon>Eukaryota</taxon>
        <taxon>Ichthyosporea</taxon>
        <taxon>Ichthyophonida</taxon>
        <taxon>Sphaeroforma</taxon>
    </lineage>
</organism>
<protein>
    <submittedName>
        <fullName evidence="2">Uncharacterized protein</fullName>
    </submittedName>
</protein>
<name>A0A0L0FCX7_9EUKA</name>
<accession>A0A0L0FCX7</accession>
<dbReference type="EMBL" id="KQ244502">
    <property type="protein sequence ID" value="KNC74341.1"/>
    <property type="molecule type" value="Genomic_DNA"/>
</dbReference>
<dbReference type="RefSeq" id="XP_014148243.1">
    <property type="nucleotide sequence ID" value="XM_014292768.1"/>
</dbReference>
<reference evidence="2 3" key="1">
    <citation type="submission" date="2011-02" db="EMBL/GenBank/DDBJ databases">
        <title>The Genome Sequence of Sphaeroforma arctica JP610.</title>
        <authorList>
            <consortium name="The Broad Institute Genome Sequencing Platform"/>
            <person name="Russ C."/>
            <person name="Cuomo C."/>
            <person name="Young S.K."/>
            <person name="Zeng Q."/>
            <person name="Gargeya S."/>
            <person name="Alvarado L."/>
            <person name="Berlin A."/>
            <person name="Chapman S.B."/>
            <person name="Chen Z."/>
            <person name="Freedman E."/>
            <person name="Gellesch M."/>
            <person name="Goldberg J."/>
            <person name="Griggs A."/>
            <person name="Gujja S."/>
            <person name="Heilman E."/>
            <person name="Heiman D."/>
            <person name="Howarth C."/>
            <person name="Mehta T."/>
            <person name="Neiman D."/>
            <person name="Pearson M."/>
            <person name="Roberts A."/>
            <person name="Saif S."/>
            <person name="Shea T."/>
            <person name="Shenoy N."/>
            <person name="Sisk P."/>
            <person name="Stolte C."/>
            <person name="Sykes S."/>
            <person name="White J."/>
            <person name="Yandava C."/>
            <person name="Burger G."/>
            <person name="Gray M.W."/>
            <person name="Holland P.W.H."/>
            <person name="King N."/>
            <person name="Lang F.B.F."/>
            <person name="Roger A.J."/>
            <person name="Ruiz-Trillo I."/>
            <person name="Haas B."/>
            <person name="Nusbaum C."/>
            <person name="Birren B."/>
        </authorList>
    </citation>
    <scope>NUCLEOTIDE SEQUENCE [LARGE SCALE GENOMIC DNA]</scope>
    <source>
        <strain evidence="2 3">JP610</strain>
    </source>
</reference>